<feature type="compositionally biased region" description="Polar residues" evidence="1">
    <location>
        <begin position="1"/>
        <end position="10"/>
    </location>
</feature>
<dbReference type="OMA" id="KEFCDGS"/>
<dbReference type="RefSeq" id="XP_977302.2">
    <property type="nucleotide sequence ID" value="XM_972209.3"/>
</dbReference>
<dbReference type="InParanoid" id="Q22NS8"/>
<gene>
    <name evidence="2" type="ORF">TTHERM_00197710</name>
</gene>
<keyword evidence="3" id="KW-1185">Reference proteome</keyword>
<dbReference type="AlphaFoldDB" id="Q22NS8"/>
<proteinExistence type="predicted"/>
<protein>
    <submittedName>
        <fullName evidence="2">Uncharacterized protein</fullName>
    </submittedName>
</protein>
<organism evidence="2 3">
    <name type="scientific">Tetrahymena thermophila (strain SB210)</name>
    <dbReference type="NCBI Taxonomy" id="312017"/>
    <lineage>
        <taxon>Eukaryota</taxon>
        <taxon>Sar</taxon>
        <taxon>Alveolata</taxon>
        <taxon>Ciliophora</taxon>
        <taxon>Intramacronucleata</taxon>
        <taxon>Oligohymenophorea</taxon>
        <taxon>Hymenostomatida</taxon>
        <taxon>Tetrahymenina</taxon>
        <taxon>Tetrahymenidae</taxon>
        <taxon>Tetrahymena</taxon>
    </lineage>
</organism>
<name>Q22NS8_TETTS</name>
<dbReference type="EMBL" id="GG662857">
    <property type="protein sequence ID" value="EAR86707.2"/>
    <property type="molecule type" value="Genomic_DNA"/>
</dbReference>
<dbReference type="HOGENOM" id="CLU_985119_0_0_1"/>
<evidence type="ECO:0000313" key="3">
    <source>
        <dbReference type="Proteomes" id="UP000009168"/>
    </source>
</evidence>
<feature type="compositionally biased region" description="Polar residues" evidence="1">
    <location>
        <begin position="18"/>
        <end position="29"/>
    </location>
</feature>
<dbReference type="GeneID" id="7827045"/>
<dbReference type="KEGG" id="tet:TTHERM_00197710"/>
<dbReference type="Proteomes" id="UP000009168">
    <property type="component" value="Unassembled WGS sequence"/>
</dbReference>
<evidence type="ECO:0000313" key="2">
    <source>
        <dbReference type="EMBL" id="EAR86707.2"/>
    </source>
</evidence>
<evidence type="ECO:0000256" key="1">
    <source>
        <dbReference type="SAM" id="MobiDB-lite"/>
    </source>
</evidence>
<feature type="region of interest" description="Disordered" evidence="1">
    <location>
        <begin position="1"/>
        <end position="29"/>
    </location>
</feature>
<accession>Q22NS8</accession>
<reference evidence="3" key="1">
    <citation type="journal article" date="2006" name="PLoS Biol.">
        <title>Macronuclear genome sequence of the ciliate Tetrahymena thermophila, a model eukaryote.</title>
        <authorList>
            <person name="Eisen J.A."/>
            <person name="Coyne R.S."/>
            <person name="Wu M."/>
            <person name="Wu D."/>
            <person name="Thiagarajan M."/>
            <person name="Wortman J.R."/>
            <person name="Badger J.H."/>
            <person name="Ren Q."/>
            <person name="Amedeo P."/>
            <person name="Jones K.M."/>
            <person name="Tallon L.J."/>
            <person name="Delcher A.L."/>
            <person name="Salzberg S.L."/>
            <person name="Silva J.C."/>
            <person name="Haas B.J."/>
            <person name="Majoros W.H."/>
            <person name="Farzad M."/>
            <person name="Carlton J.M."/>
            <person name="Smith R.K. Jr."/>
            <person name="Garg J."/>
            <person name="Pearlman R.E."/>
            <person name="Karrer K.M."/>
            <person name="Sun L."/>
            <person name="Manning G."/>
            <person name="Elde N.C."/>
            <person name="Turkewitz A.P."/>
            <person name="Asai D.J."/>
            <person name="Wilkes D.E."/>
            <person name="Wang Y."/>
            <person name="Cai H."/>
            <person name="Collins K."/>
            <person name="Stewart B.A."/>
            <person name="Lee S.R."/>
            <person name="Wilamowska K."/>
            <person name="Weinberg Z."/>
            <person name="Ruzzo W.L."/>
            <person name="Wloga D."/>
            <person name="Gaertig J."/>
            <person name="Frankel J."/>
            <person name="Tsao C.-C."/>
            <person name="Gorovsky M.A."/>
            <person name="Keeling P.J."/>
            <person name="Waller R.F."/>
            <person name="Patron N.J."/>
            <person name="Cherry J.M."/>
            <person name="Stover N.A."/>
            <person name="Krieger C.J."/>
            <person name="del Toro C."/>
            <person name="Ryder H.F."/>
            <person name="Williamson S.C."/>
            <person name="Barbeau R.A."/>
            <person name="Hamilton E.P."/>
            <person name="Orias E."/>
        </authorList>
    </citation>
    <scope>NUCLEOTIDE SEQUENCE [LARGE SCALE GENOMIC DNA]</scope>
    <source>
        <strain evidence="3">SB210</strain>
    </source>
</reference>
<sequence length="283" mass="33596">MNSSESMNKQNDQKHEQQQISSSDSMVNSRDLRTQNTINEIMQILQSQKQSYIQDKKNEHKLLVQQRKKENLEYRKIQTYQKEMELRQPFLSRPRNDYQYFENDNSKYLKRDPQFKDKDPNYYLLPERAKNPLAFHVSSGKDSAGHTTISKIDISKMGAKERIRYQIWEEIRKQREKEQQLMTYQLQSGAFKKSVYFDSKSLSRPQIFKPTDSRNSLFQSNPSSIYEVPRTPRSNMRLIQLNRIVEKNSKWNPNNSGFGVFDHDIYKDNSSFTNRSSLLPLNA</sequence>